<protein>
    <submittedName>
        <fullName evidence="1">Uncharacterized protein</fullName>
    </submittedName>
</protein>
<dbReference type="RefSeq" id="WP_204039352.1">
    <property type="nucleotide sequence ID" value="NZ_BOOA01000004.1"/>
</dbReference>
<gene>
    <name evidence="1" type="ORF">Aph01nite_08360</name>
</gene>
<keyword evidence="2" id="KW-1185">Reference proteome</keyword>
<dbReference type="EMBL" id="BOOA01000004">
    <property type="protein sequence ID" value="GIH22526.1"/>
    <property type="molecule type" value="Genomic_DNA"/>
</dbReference>
<evidence type="ECO:0000313" key="1">
    <source>
        <dbReference type="EMBL" id="GIH22526.1"/>
    </source>
</evidence>
<dbReference type="AlphaFoldDB" id="A0A919Q5H5"/>
<sequence length="83" mass="9727">MARRQTGPERRKAFHQGRIASAQTGVKRLWWTAWWLVAELTELDKRDKRRAHDQSLALANQLGQFADRLNNEHHDNLRGARRG</sequence>
<accession>A0A919Q5H5</accession>
<evidence type="ECO:0000313" key="2">
    <source>
        <dbReference type="Proteomes" id="UP000640052"/>
    </source>
</evidence>
<comment type="caution">
    <text evidence="1">The sequence shown here is derived from an EMBL/GenBank/DDBJ whole genome shotgun (WGS) entry which is preliminary data.</text>
</comment>
<reference evidence="1" key="1">
    <citation type="submission" date="2021-01" db="EMBL/GenBank/DDBJ databases">
        <title>Whole genome shotgun sequence of Acrocarpospora phusangensis NBRC 108782.</title>
        <authorList>
            <person name="Komaki H."/>
            <person name="Tamura T."/>
        </authorList>
    </citation>
    <scope>NUCLEOTIDE SEQUENCE</scope>
    <source>
        <strain evidence="1">NBRC 108782</strain>
    </source>
</reference>
<name>A0A919Q5H5_9ACTN</name>
<organism evidence="1 2">
    <name type="scientific">Acrocarpospora phusangensis</name>
    <dbReference type="NCBI Taxonomy" id="1070424"/>
    <lineage>
        <taxon>Bacteria</taxon>
        <taxon>Bacillati</taxon>
        <taxon>Actinomycetota</taxon>
        <taxon>Actinomycetes</taxon>
        <taxon>Streptosporangiales</taxon>
        <taxon>Streptosporangiaceae</taxon>
        <taxon>Acrocarpospora</taxon>
    </lineage>
</organism>
<dbReference type="Proteomes" id="UP000640052">
    <property type="component" value="Unassembled WGS sequence"/>
</dbReference>
<proteinExistence type="predicted"/>